<feature type="compositionally biased region" description="Polar residues" evidence="1">
    <location>
        <begin position="1517"/>
        <end position="1531"/>
    </location>
</feature>
<feature type="compositionally biased region" description="Basic and acidic residues" evidence="1">
    <location>
        <begin position="1699"/>
        <end position="1709"/>
    </location>
</feature>
<feature type="compositionally biased region" description="Acidic residues" evidence="1">
    <location>
        <begin position="233"/>
        <end position="243"/>
    </location>
</feature>
<feature type="compositionally biased region" description="Basic and acidic residues" evidence="1">
    <location>
        <begin position="1763"/>
        <end position="1779"/>
    </location>
</feature>
<feature type="compositionally biased region" description="Basic and acidic residues" evidence="1">
    <location>
        <begin position="1948"/>
        <end position="1963"/>
    </location>
</feature>
<feature type="compositionally biased region" description="Basic and acidic residues" evidence="1">
    <location>
        <begin position="702"/>
        <end position="713"/>
    </location>
</feature>
<feature type="compositionally biased region" description="Polar residues" evidence="1">
    <location>
        <begin position="523"/>
        <end position="535"/>
    </location>
</feature>
<feature type="compositionally biased region" description="Low complexity" evidence="1">
    <location>
        <begin position="1019"/>
        <end position="1041"/>
    </location>
</feature>
<feature type="compositionally biased region" description="Basic and acidic residues" evidence="1">
    <location>
        <begin position="1433"/>
        <end position="1444"/>
    </location>
</feature>
<feature type="compositionally biased region" description="Polar residues" evidence="1">
    <location>
        <begin position="903"/>
        <end position="913"/>
    </location>
</feature>
<feature type="compositionally biased region" description="Low complexity" evidence="1">
    <location>
        <begin position="596"/>
        <end position="607"/>
    </location>
</feature>
<feature type="compositionally biased region" description="Low complexity" evidence="1">
    <location>
        <begin position="1365"/>
        <end position="1376"/>
    </location>
</feature>
<feature type="compositionally biased region" description="Low complexity" evidence="1">
    <location>
        <begin position="1110"/>
        <end position="1123"/>
    </location>
</feature>
<feature type="compositionally biased region" description="Basic and acidic residues" evidence="1">
    <location>
        <begin position="677"/>
        <end position="687"/>
    </location>
</feature>
<accession>M0LSR9</accession>
<feature type="compositionally biased region" description="Polar residues" evidence="1">
    <location>
        <begin position="979"/>
        <end position="992"/>
    </location>
</feature>
<feature type="compositionally biased region" description="Basic and acidic residues" evidence="1">
    <location>
        <begin position="1198"/>
        <end position="1208"/>
    </location>
</feature>
<feature type="compositionally biased region" description="Polar residues" evidence="1">
    <location>
        <begin position="640"/>
        <end position="654"/>
    </location>
</feature>
<feature type="compositionally biased region" description="Polar residues" evidence="1">
    <location>
        <begin position="1645"/>
        <end position="1661"/>
    </location>
</feature>
<evidence type="ECO:0000256" key="1">
    <source>
        <dbReference type="SAM" id="MobiDB-lite"/>
    </source>
</evidence>
<feature type="compositionally biased region" description="Polar residues" evidence="1">
    <location>
        <begin position="833"/>
        <end position="856"/>
    </location>
</feature>
<reference evidence="2 3" key="1">
    <citation type="journal article" date="2014" name="PLoS Genet.">
        <title>Phylogenetically driven sequencing of extremely halophilic archaea reveals strategies for static and dynamic osmo-response.</title>
        <authorList>
            <person name="Becker E.A."/>
            <person name="Seitzer P.M."/>
            <person name="Tritt A."/>
            <person name="Larsen D."/>
            <person name="Krusor M."/>
            <person name="Yao A.I."/>
            <person name="Wu D."/>
            <person name="Madern D."/>
            <person name="Eisen J.A."/>
            <person name="Darling A.E."/>
            <person name="Facciotti M.T."/>
        </authorList>
    </citation>
    <scope>NUCLEOTIDE SEQUENCE [LARGE SCALE GENOMIC DNA]</scope>
    <source>
        <strain evidence="2 3">JCM 10879</strain>
    </source>
</reference>
<dbReference type="eggNOG" id="arCOG06224">
    <property type="taxonomic scope" value="Archaea"/>
</dbReference>
<feature type="compositionally biased region" description="Basic and acidic residues" evidence="1">
    <location>
        <begin position="447"/>
        <end position="456"/>
    </location>
</feature>
<feature type="compositionally biased region" description="Polar residues" evidence="1">
    <location>
        <begin position="777"/>
        <end position="790"/>
    </location>
</feature>
<feature type="compositionally biased region" description="Polar residues" evidence="1">
    <location>
        <begin position="932"/>
        <end position="943"/>
    </location>
</feature>
<feature type="region of interest" description="Disordered" evidence="1">
    <location>
        <begin position="111"/>
        <end position="1990"/>
    </location>
</feature>
<dbReference type="PATRIC" id="fig|1227454.3.peg.2752"/>
<feature type="compositionally biased region" description="Basic and acidic residues" evidence="1">
    <location>
        <begin position="1150"/>
        <end position="1159"/>
    </location>
</feature>
<feature type="compositionally biased region" description="Basic and acidic residues" evidence="1">
    <location>
        <begin position="167"/>
        <end position="189"/>
    </location>
</feature>
<feature type="compositionally biased region" description="Polar residues" evidence="1">
    <location>
        <begin position="558"/>
        <end position="586"/>
    </location>
</feature>
<feature type="compositionally biased region" description="Polar residues" evidence="1">
    <location>
        <begin position="724"/>
        <end position="738"/>
    </location>
</feature>
<feature type="compositionally biased region" description="Polar residues" evidence="1">
    <location>
        <begin position="1291"/>
        <end position="1321"/>
    </location>
</feature>
<feature type="compositionally biased region" description="Basic and acidic residues" evidence="1">
    <location>
        <begin position="792"/>
        <end position="801"/>
    </location>
</feature>
<dbReference type="Proteomes" id="UP000011607">
    <property type="component" value="Unassembled WGS sequence"/>
</dbReference>
<feature type="compositionally biased region" description="Polar residues" evidence="1">
    <location>
        <begin position="1209"/>
        <end position="1218"/>
    </location>
</feature>
<gene>
    <name evidence="2" type="ORF">C446_13379</name>
</gene>
<feature type="compositionally biased region" description="Acidic residues" evidence="1">
    <location>
        <begin position="115"/>
        <end position="139"/>
    </location>
</feature>
<feature type="compositionally biased region" description="Basic and acidic residues" evidence="1">
    <location>
        <begin position="1479"/>
        <end position="1489"/>
    </location>
</feature>
<dbReference type="EMBL" id="AOMA01000128">
    <property type="protein sequence ID" value="EMA35150.1"/>
    <property type="molecule type" value="Genomic_DNA"/>
</dbReference>
<evidence type="ECO:0000313" key="3">
    <source>
        <dbReference type="Proteomes" id="UP000011607"/>
    </source>
</evidence>
<evidence type="ECO:0000313" key="2">
    <source>
        <dbReference type="EMBL" id="EMA35150.1"/>
    </source>
</evidence>
<feature type="compositionally biased region" description="Basic and acidic residues" evidence="1">
    <location>
        <begin position="1081"/>
        <end position="1103"/>
    </location>
</feature>
<feature type="compositionally biased region" description="Polar residues" evidence="1">
    <location>
        <begin position="1445"/>
        <end position="1478"/>
    </location>
</feature>
<feature type="compositionally biased region" description="Basic and acidic residues" evidence="1">
    <location>
        <begin position="1001"/>
        <end position="1012"/>
    </location>
</feature>
<feature type="compositionally biased region" description="Polar residues" evidence="1">
    <location>
        <begin position="193"/>
        <end position="207"/>
    </location>
</feature>
<feature type="compositionally biased region" description="Low complexity" evidence="1">
    <location>
        <begin position="1866"/>
        <end position="1875"/>
    </location>
</feature>
<sequence>MFDPITDRILTRNADDGDGGDDTLRDVTVGTDWSDGNGGLLLEGIDGSDIGSGRFRGLETVTKVDRPQTPATGTGRGSILTLDPSKLGSGFSLRIVNRYLAADRTYRHRIWGDAPPEEGGEEFDPEPDDPQSTDGEFEEPSFLPDEPLASFGLESTDDTISWLEDGASERESVGGVSDRTDHDSRREKAANPSWITATGSEPSPTSSGDDDEYGQPRDGRSVPPRRRSPISEAETESAVGDDGENSRPSRTSTRSARTPGGQTGTAGLSDPSPSDTRASKRRSAADADAVATSTQARSSATTGRRPAPSGRTADSNGQSPVAAGPSPSISLRTRSIGSVVASGPAAGTPRQRSTDAPSRTRIGAGTETPRIDDRRETAQTVYRSRRAEGEASENRPAANEHPSGPRPETDPSSSLGVEGYERNERQHSTAVQRATRADESTETFVASDRRQSRAHSEGALGIGERALGPVGRRGDDQSTPVVSDPTSVSSQTKETSRDSTETAESAGRFDGRKSSGRGRARGQNRTPLSSEATTSRPRRFRSETNAATAAARDRPTRSNDGAATQSPSVGGRTTTVGSVAPSSSDTRTLDGEDGEAAVATSAVSRATTDADRRSTPSKRVTDASGRSPTTAGLGRGISLRTRSIGSTVSSSPTAEPSRRQSAATETKAASETGAEARTPRIDDRRETAQTVYRSHQPEAGPGDDRSTANEHSSEPNPPARPGSDGTQRPPSSIQQESTAIDPEPPTRTAGDRRQPRGPNEGVLGTAGSASAERGENVTPTIASSDSSSTHGEVGRTNRETGRTTSQTGWTSEQGNWSSMSVRSTTARIPRSGPTESARGTTEGSSQVSRATRSTTARIPRSVSRESARGTTEGSSQVSRATRSTTARIPRSVSRESARVASEGSNQVSRATRPTTDRISRSGPTESARGASEGSNQVSRATRSTTDRISRSGSTESARVASEGSDRPSTLVRSVASGVSRPQPTQSAGASTERSGRPLAVKNDRNPATRERSPATVPRVPSTSSEGVSSVDSSRSVDRSTPLSSEPLTGTGTGTGTVTETGIRTRTVTETEASTIDAIPEPTERTTLESRTDARRPSAVERGSRQNTVVSGAGSLSSSSRPSNGVGGGIRQRVARFASPPRPSTAVPSGSERHERRANVDTDAIAPAVPTSVADGVQGTASTQSVDSVSDSDASPVGSERDATRRRSDSLSVLSNVRRTASGGGRASTLSSTRERREQTGGTWTRDADQQTGTRTRDADRSTTRGAESTALTAASTRGDATESIAHRGEGSASSNDLEISTTGGLEGSPLSTTTERVTGQARTVDGSSVSASTSASASASSGSGTDVTEAPGETHERRTRVNAASSSPNQSVSSRSVGHPSDRQRPRPSTLPRGVATRIRRTKSRTSGARSRPQYSGFEPSAPSTGSAGAIRSRLDEPGTHETQRTAGTAGTRPSSTAPGSPATLTTRSSGSAQQVSDARGRSSTDGTDRASVSSGDGRPEIGDSVPAGGTDGIDSTLASRATTVGTSPGSRATGLSDETTGGASSVADPSQPVARTDVQSRSSPSVDATRTPTSQPRRGSQSLRRRTDRPTAVTVSTDTETTVAGTRSRFTPVLDVDTGAGSGDPTTADAASVERDGLGEATGRTRSSSAAGQPSESGLQGTDVASRIQSPSLSAPTTRHGPDDDAATSDVSMAVADSTEREADDSKRGRSTSRRPPRSGNETESSTTVGEPSLARTVDDSPSLTAPVRIRSSDTVGAVEPARSHDDDEINKFKKHQLESTTDESMETASSSSERPSLVYRGSQPLGVTDGESQSHDDGTQAPETRINGGQTDDTGRASVLSSRADDRVVDDPPATRGDRRATTDRTAATQGRGTPDRHEGGRRRENVTNREAMGSDRRPDSGRSPAHRGGRGDGFDRGPSSGPRPGPAAGPGHQSGPSPTDGRGGSPRDQDQYHGFTDRTPRTSSQHSHGTNRSRDRRTDTDVPIPDESLRYEADVDRVVERLYRKLERRKRIERERRGNR</sequence>
<dbReference type="STRING" id="1227454.C446_13379"/>
<feature type="compositionally biased region" description="Low complexity" evidence="1">
    <location>
        <begin position="477"/>
        <end position="492"/>
    </location>
</feature>
<feature type="compositionally biased region" description="Low complexity" evidence="1">
    <location>
        <begin position="286"/>
        <end position="305"/>
    </location>
</feature>
<feature type="compositionally biased region" description="Polar residues" evidence="1">
    <location>
        <begin position="868"/>
        <end position="886"/>
    </location>
</feature>
<feature type="compositionally biased region" description="Low complexity" evidence="1">
    <location>
        <begin position="662"/>
        <end position="676"/>
    </location>
</feature>
<feature type="compositionally biased region" description="Polar residues" evidence="1">
    <location>
        <begin position="802"/>
        <end position="826"/>
    </location>
</feature>
<organism evidence="2 3">
    <name type="scientific">Halobiforma nitratireducens JCM 10879</name>
    <dbReference type="NCBI Taxonomy" id="1227454"/>
    <lineage>
        <taxon>Archaea</taxon>
        <taxon>Methanobacteriati</taxon>
        <taxon>Methanobacteriota</taxon>
        <taxon>Stenosarchaea group</taxon>
        <taxon>Halobacteria</taxon>
        <taxon>Halobacteriales</taxon>
        <taxon>Natrialbaceae</taxon>
        <taxon>Halobiforma</taxon>
    </lineage>
</organism>
<feature type="compositionally biased region" description="Basic and acidic residues" evidence="1">
    <location>
        <begin position="1876"/>
        <end position="1903"/>
    </location>
</feature>
<keyword evidence="3" id="KW-1185">Reference proteome</keyword>
<feature type="compositionally biased region" description="Low complexity" evidence="1">
    <location>
        <begin position="1181"/>
        <end position="1197"/>
    </location>
</feature>
<comment type="caution">
    <text evidence="2">The sequence shown here is derived from an EMBL/GenBank/DDBJ whole genome shotgun (WGS) entry which is preliminary data.</text>
</comment>
<feature type="compositionally biased region" description="Low complexity" evidence="1">
    <location>
        <begin position="1323"/>
        <end position="1348"/>
    </location>
</feature>
<dbReference type="eggNOG" id="arCOG03730">
    <property type="taxonomic scope" value="Archaea"/>
</dbReference>
<feature type="compositionally biased region" description="Polar residues" evidence="1">
    <location>
        <begin position="1668"/>
        <end position="1678"/>
    </location>
</feature>
<feature type="compositionally biased region" description="Low complexity" evidence="1">
    <location>
        <begin position="1592"/>
        <end position="1607"/>
    </location>
</feature>
<feature type="compositionally biased region" description="Polar residues" evidence="1">
    <location>
        <begin position="327"/>
        <end position="336"/>
    </location>
</feature>
<name>M0LSR9_9EURY</name>
<proteinExistence type="predicted"/>
<feature type="compositionally biased region" description="Low complexity" evidence="1">
    <location>
        <begin position="246"/>
        <end position="259"/>
    </location>
</feature>
<feature type="compositionally biased region" description="Low complexity" evidence="1">
    <location>
        <begin position="1055"/>
        <end position="1070"/>
    </location>
</feature>
<protein>
    <submittedName>
        <fullName evidence="2">Uncharacterized protein</fullName>
    </submittedName>
</protein>
<feature type="compositionally biased region" description="Polar residues" evidence="1">
    <location>
        <begin position="1558"/>
        <end position="1583"/>
    </location>
</feature>